<proteinExistence type="predicted"/>
<name>A0A0A9A486_ARUDO</name>
<organism evidence="1">
    <name type="scientific">Arundo donax</name>
    <name type="common">Giant reed</name>
    <name type="synonym">Donax arundinaceus</name>
    <dbReference type="NCBI Taxonomy" id="35708"/>
    <lineage>
        <taxon>Eukaryota</taxon>
        <taxon>Viridiplantae</taxon>
        <taxon>Streptophyta</taxon>
        <taxon>Embryophyta</taxon>
        <taxon>Tracheophyta</taxon>
        <taxon>Spermatophyta</taxon>
        <taxon>Magnoliopsida</taxon>
        <taxon>Liliopsida</taxon>
        <taxon>Poales</taxon>
        <taxon>Poaceae</taxon>
        <taxon>PACMAD clade</taxon>
        <taxon>Arundinoideae</taxon>
        <taxon>Arundineae</taxon>
        <taxon>Arundo</taxon>
    </lineage>
</organism>
<dbReference type="AlphaFoldDB" id="A0A0A9A486"/>
<reference evidence="1" key="1">
    <citation type="submission" date="2014-09" db="EMBL/GenBank/DDBJ databases">
        <authorList>
            <person name="Magalhaes I.L.F."/>
            <person name="Oliveira U."/>
            <person name="Santos F.R."/>
            <person name="Vidigal T.H.D.A."/>
            <person name="Brescovit A.D."/>
            <person name="Santos A.J."/>
        </authorList>
    </citation>
    <scope>NUCLEOTIDE SEQUENCE</scope>
    <source>
        <tissue evidence="1">Shoot tissue taken approximately 20 cm above the soil surface</tissue>
    </source>
</reference>
<evidence type="ECO:0000313" key="1">
    <source>
        <dbReference type="EMBL" id="JAD44738.1"/>
    </source>
</evidence>
<reference evidence="1" key="2">
    <citation type="journal article" date="2015" name="Data Brief">
        <title>Shoot transcriptome of the giant reed, Arundo donax.</title>
        <authorList>
            <person name="Barrero R.A."/>
            <person name="Guerrero F.D."/>
            <person name="Moolhuijzen P."/>
            <person name="Goolsby J.A."/>
            <person name="Tidwell J."/>
            <person name="Bellgard S.E."/>
            <person name="Bellgard M.I."/>
        </authorList>
    </citation>
    <scope>NUCLEOTIDE SEQUENCE</scope>
    <source>
        <tissue evidence="1">Shoot tissue taken approximately 20 cm above the soil surface</tissue>
    </source>
</reference>
<accession>A0A0A9A486</accession>
<protein>
    <submittedName>
        <fullName evidence="1">Uncharacterized protein</fullName>
    </submittedName>
</protein>
<sequence length="44" mass="4853">MLGYLLRVLPATTLRTTVGYEAWGWAARASVGGTLAWYVCARLH</sequence>
<dbReference type="EMBL" id="GBRH01253157">
    <property type="protein sequence ID" value="JAD44738.1"/>
    <property type="molecule type" value="Transcribed_RNA"/>
</dbReference>